<proteinExistence type="predicted"/>
<feature type="region of interest" description="Disordered" evidence="1">
    <location>
        <begin position="124"/>
        <end position="194"/>
    </location>
</feature>
<dbReference type="Gene3D" id="3.10.350.10">
    <property type="entry name" value="LysM domain"/>
    <property type="match status" value="1"/>
</dbReference>
<sequence length="268" mass="27243">MGRPGTTLGADAAMAATLLLLGGLLLAIGAGLLGQWQESIARNHQSTLDQILGAAAAVSGAVLLLWWFASVACATASVILERRGRGRAAAAAGRMSPAFMRRLVIATVSFQLLSGAAANAAVPGPEWLPTSQGQESTTSAAGKDSLAQPQAARPSAATAASTPSSPAPPSTVEPGWQPREPVVEPGPLAASPVRGGFSSRATGWPAGGVTVLAGDSLWTIVANYLGHGASDVDIALEWPRWYEANKELIGQNPDVLLPGQILLPPAPA</sequence>
<dbReference type="InterPro" id="IPR036779">
    <property type="entry name" value="LysM_dom_sf"/>
</dbReference>
<keyword evidence="2" id="KW-1133">Transmembrane helix</keyword>
<feature type="compositionally biased region" description="Polar residues" evidence="1">
    <location>
        <begin position="129"/>
        <end position="140"/>
    </location>
</feature>
<organism evidence="3 4">
    <name type="scientific">Arthrobacter nitrophenolicus</name>
    <dbReference type="NCBI Taxonomy" id="683150"/>
    <lineage>
        <taxon>Bacteria</taxon>
        <taxon>Bacillati</taxon>
        <taxon>Actinomycetota</taxon>
        <taxon>Actinomycetes</taxon>
        <taxon>Micrococcales</taxon>
        <taxon>Micrococcaceae</taxon>
        <taxon>Arthrobacter</taxon>
    </lineage>
</organism>
<dbReference type="STRING" id="683150.G205_04511"/>
<dbReference type="AlphaFoldDB" id="A0A4R5Y9S0"/>
<dbReference type="InterPro" id="IPR018392">
    <property type="entry name" value="LysM"/>
</dbReference>
<feature type="transmembrane region" description="Helical" evidence="2">
    <location>
        <begin position="12"/>
        <end position="34"/>
    </location>
</feature>
<name>A0A4R5Y9S0_9MICC</name>
<keyword evidence="2" id="KW-0812">Transmembrane</keyword>
<dbReference type="Proteomes" id="UP000294621">
    <property type="component" value="Unassembled WGS sequence"/>
</dbReference>
<keyword evidence="2" id="KW-0472">Membrane</keyword>
<evidence type="ECO:0000313" key="4">
    <source>
        <dbReference type="Proteomes" id="UP000294621"/>
    </source>
</evidence>
<dbReference type="RefSeq" id="WP_133346129.1">
    <property type="nucleotide sequence ID" value="NZ_SMZQ01000001.1"/>
</dbReference>
<evidence type="ECO:0000256" key="2">
    <source>
        <dbReference type="SAM" id="Phobius"/>
    </source>
</evidence>
<dbReference type="EMBL" id="SMZQ01000001">
    <property type="protein sequence ID" value="TDL41560.1"/>
    <property type="molecule type" value="Genomic_DNA"/>
</dbReference>
<evidence type="ECO:0000313" key="3">
    <source>
        <dbReference type="EMBL" id="TDL41560.1"/>
    </source>
</evidence>
<accession>A0A4R5Y9S0</accession>
<gene>
    <name evidence="3" type="ORF">E2R57_02580</name>
</gene>
<evidence type="ECO:0000256" key="1">
    <source>
        <dbReference type="SAM" id="MobiDB-lite"/>
    </source>
</evidence>
<feature type="compositionally biased region" description="Low complexity" evidence="1">
    <location>
        <begin position="147"/>
        <end position="164"/>
    </location>
</feature>
<reference evidence="3 4" key="1">
    <citation type="submission" date="2019-03" db="EMBL/GenBank/DDBJ databases">
        <title>Genome Sequencing and Assembly of Various Microbes Isolated from Partially Reclaimed Soil and Acid Mine Drainage (AMD) Site.</title>
        <authorList>
            <person name="Steinbock B."/>
            <person name="Bechtold R."/>
            <person name="Sevigny J.L."/>
            <person name="Thomas D."/>
            <person name="Cuthill L.R."/>
            <person name="Aveiro Johannsen E.J."/>
            <person name="Thomas K."/>
            <person name="Ghosh A."/>
        </authorList>
    </citation>
    <scope>NUCLEOTIDE SEQUENCE [LARGE SCALE GENOMIC DNA]</scope>
    <source>
        <strain evidence="3 4">S-A1</strain>
    </source>
</reference>
<comment type="caution">
    <text evidence="3">The sequence shown here is derived from an EMBL/GenBank/DDBJ whole genome shotgun (WGS) entry which is preliminary data.</text>
</comment>
<evidence type="ECO:0008006" key="5">
    <source>
        <dbReference type="Google" id="ProtNLM"/>
    </source>
</evidence>
<dbReference type="OrthoDB" id="3210682at2"/>
<feature type="transmembrane region" description="Helical" evidence="2">
    <location>
        <begin position="54"/>
        <end position="80"/>
    </location>
</feature>
<dbReference type="CDD" id="cd00118">
    <property type="entry name" value="LysM"/>
    <property type="match status" value="1"/>
</dbReference>
<protein>
    <recommendedName>
        <fullName evidence="5">LysM domain-containing protein</fullName>
    </recommendedName>
</protein>